<name>A0A4Q9V0Y2_9ACTO</name>
<protein>
    <submittedName>
        <fullName evidence="4">TetR/AcrR family transcriptional regulator</fullName>
    </submittedName>
</protein>
<dbReference type="EMBL" id="SJDT01000004">
    <property type="protein sequence ID" value="TBW21397.1"/>
    <property type="molecule type" value="Genomic_DNA"/>
</dbReference>
<keyword evidence="1 2" id="KW-0238">DNA-binding</keyword>
<reference evidence="4 5" key="1">
    <citation type="submission" date="2019-02" db="EMBL/GenBank/DDBJ databases">
        <title>Arcanobacterium bovis sp. nov., isolated from the milk of a cow with mastitis.</title>
        <authorList>
            <person name="Sammra O."/>
            <person name="Foster G."/>
            <person name="Hassan A."/>
            <person name="Alssahen M."/>
            <person name="Laemmler C."/>
            <person name="Borowiak M."/>
            <person name="Malorny B."/>
            <person name="Abdulmawjood A."/>
        </authorList>
    </citation>
    <scope>NUCLEOTIDE SEQUENCE [LARGE SCALE GENOMIC DNA]</scope>
    <source>
        <strain evidence="4 5">C605018/01/1</strain>
    </source>
</reference>
<dbReference type="InterPro" id="IPR050624">
    <property type="entry name" value="HTH-type_Tx_Regulator"/>
</dbReference>
<dbReference type="AlphaFoldDB" id="A0A4Q9V0Y2"/>
<dbReference type="PROSITE" id="PS50977">
    <property type="entry name" value="HTH_TETR_2"/>
    <property type="match status" value="1"/>
</dbReference>
<dbReference type="OrthoDB" id="3193022at2"/>
<evidence type="ECO:0000256" key="1">
    <source>
        <dbReference type="ARBA" id="ARBA00023125"/>
    </source>
</evidence>
<proteinExistence type="predicted"/>
<gene>
    <name evidence="4" type="ORF">EZJ44_05455</name>
</gene>
<dbReference type="PANTHER" id="PTHR43479:SF11">
    <property type="entry name" value="ACREF_ENVCD OPERON REPRESSOR-RELATED"/>
    <property type="match status" value="1"/>
</dbReference>
<feature type="DNA-binding region" description="H-T-H motif" evidence="2">
    <location>
        <begin position="33"/>
        <end position="52"/>
    </location>
</feature>
<keyword evidence="5" id="KW-1185">Reference proteome</keyword>
<dbReference type="RefSeq" id="WP_131281111.1">
    <property type="nucleotide sequence ID" value="NZ_JBHSLR010000006.1"/>
</dbReference>
<evidence type="ECO:0000313" key="5">
    <source>
        <dbReference type="Proteomes" id="UP000293036"/>
    </source>
</evidence>
<feature type="domain" description="HTH tetR-type" evidence="3">
    <location>
        <begin position="10"/>
        <end position="70"/>
    </location>
</feature>
<accession>A0A4Q9V0Y2</accession>
<sequence>MLNNTDPRFVRVRENLRAAVFDLAAHKPVEDISVAELTRAAGISRTTFYKHGVSPAQFIADVIIEELEPHLNKMSEIIAQPTQDYLVQWRDVYADILRGIKARKEIYVPMFSRENSSGVLGYVISYLADFYEGYLKLFEQHVENDLTTLWKEMAVSQQVHNFLAVIGAWCRQDCADDPVAVVNTYLSLAPPWQLARFDTHGKTSLGRSLRFLQEPA</sequence>
<dbReference type="GO" id="GO:0003677">
    <property type="term" value="F:DNA binding"/>
    <property type="evidence" value="ECO:0007669"/>
    <property type="project" value="UniProtKB-UniRule"/>
</dbReference>
<dbReference type="Gene3D" id="1.10.357.10">
    <property type="entry name" value="Tetracycline Repressor, domain 2"/>
    <property type="match status" value="1"/>
</dbReference>
<dbReference type="PANTHER" id="PTHR43479">
    <property type="entry name" value="ACREF/ENVCD OPERON REPRESSOR-RELATED"/>
    <property type="match status" value="1"/>
</dbReference>
<evidence type="ECO:0000259" key="3">
    <source>
        <dbReference type="PROSITE" id="PS50977"/>
    </source>
</evidence>
<dbReference type="Proteomes" id="UP000293036">
    <property type="component" value="Unassembled WGS sequence"/>
</dbReference>
<evidence type="ECO:0000313" key="4">
    <source>
        <dbReference type="EMBL" id="TBW21397.1"/>
    </source>
</evidence>
<dbReference type="InterPro" id="IPR001647">
    <property type="entry name" value="HTH_TetR"/>
</dbReference>
<dbReference type="InterPro" id="IPR009057">
    <property type="entry name" value="Homeodomain-like_sf"/>
</dbReference>
<evidence type="ECO:0000256" key="2">
    <source>
        <dbReference type="PROSITE-ProRule" id="PRU00335"/>
    </source>
</evidence>
<organism evidence="4 5">
    <name type="scientific">Arcanobacterium bovis</name>
    <dbReference type="NCBI Taxonomy" id="2529275"/>
    <lineage>
        <taxon>Bacteria</taxon>
        <taxon>Bacillati</taxon>
        <taxon>Actinomycetota</taxon>
        <taxon>Actinomycetes</taxon>
        <taxon>Actinomycetales</taxon>
        <taxon>Actinomycetaceae</taxon>
        <taxon>Arcanobacterium</taxon>
    </lineage>
</organism>
<comment type="caution">
    <text evidence="4">The sequence shown here is derived from an EMBL/GenBank/DDBJ whole genome shotgun (WGS) entry which is preliminary data.</text>
</comment>
<dbReference type="SUPFAM" id="SSF46689">
    <property type="entry name" value="Homeodomain-like"/>
    <property type="match status" value="1"/>
</dbReference>